<keyword evidence="3" id="KW-0813">Transport</keyword>
<protein>
    <recommendedName>
        <fullName evidence="12">V-ATPase proteolipid subunit C-like domain-containing protein</fullName>
    </recommendedName>
</protein>
<dbReference type="EMBL" id="UINC01013192">
    <property type="protein sequence ID" value="SVA57155.1"/>
    <property type="molecule type" value="Genomic_DNA"/>
</dbReference>
<accession>A0A381WXB0</accession>
<dbReference type="AlphaFoldDB" id="A0A381WXB0"/>
<name>A0A381WXB0_9ZZZZ</name>
<dbReference type="GO" id="GO:0015078">
    <property type="term" value="F:proton transmembrane transporter activity"/>
    <property type="evidence" value="ECO:0007669"/>
    <property type="project" value="InterPro"/>
</dbReference>
<keyword evidence="5 11" id="KW-0812">Transmembrane</keyword>
<dbReference type="CDD" id="cd18121">
    <property type="entry name" value="ATP-synt_Fo_c"/>
    <property type="match status" value="1"/>
</dbReference>
<dbReference type="InterPro" id="IPR000454">
    <property type="entry name" value="ATP_synth_F0_csu"/>
</dbReference>
<gene>
    <name evidence="13" type="ORF">METZ01_LOCUS110009</name>
</gene>
<organism evidence="13">
    <name type="scientific">marine metagenome</name>
    <dbReference type="NCBI Taxonomy" id="408172"/>
    <lineage>
        <taxon>unclassified sequences</taxon>
        <taxon>metagenomes</taxon>
        <taxon>ecological metagenomes</taxon>
    </lineage>
</organism>
<evidence type="ECO:0000313" key="13">
    <source>
        <dbReference type="EMBL" id="SVA57155.1"/>
    </source>
</evidence>
<dbReference type="Pfam" id="PF00137">
    <property type="entry name" value="ATP-synt_C"/>
    <property type="match status" value="1"/>
</dbReference>
<evidence type="ECO:0000256" key="9">
    <source>
        <dbReference type="ARBA" id="ARBA00023121"/>
    </source>
</evidence>
<comment type="subcellular location">
    <subcellularLocation>
        <location evidence="1">Membrane</location>
        <topology evidence="1">Multi-pass membrane protein</topology>
    </subcellularLocation>
</comment>
<keyword evidence="7 11" id="KW-1133">Transmembrane helix</keyword>
<evidence type="ECO:0000256" key="4">
    <source>
        <dbReference type="ARBA" id="ARBA00022547"/>
    </source>
</evidence>
<feature type="transmembrane region" description="Helical" evidence="11">
    <location>
        <begin position="61"/>
        <end position="78"/>
    </location>
</feature>
<evidence type="ECO:0000256" key="8">
    <source>
        <dbReference type="ARBA" id="ARBA00023065"/>
    </source>
</evidence>
<sequence length="79" mass="7623">MLEMLAVAAPDAAPAAEAAANKTYIGLAALGSAIGVGLVGAKAAEATGRNPGAAGDIRTQAIIFAALAEGIVFIALFLA</sequence>
<evidence type="ECO:0000256" key="10">
    <source>
        <dbReference type="ARBA" id="ARBA00023136"/>
    </source>
</evidence>
<evidence type="ECO:0000256" key="5">
    <source>
        <dbReference type="ARBA" id="ARBA00022692"/>
    </source>
</evidence>
<dbReference type="GO" id="GO:0008289">
    <property type="term" value="F:lipid binding"/>
    <property type="evidence" value="ECO:0007669"/>
    <property type="project" value="UniProtKB-KW"/>
</dbReference>
<evidence type="ECO:0000256" key="7">
    <source>
        <dbReference type="ARBA" id="ARBA00022989"/>
    </source>
</evidence>
<dbReference type="InterPro" id="IPR035921">
    <property type="entry name" value="F/V-ATP_Csub_sf"/>
</dbReference>
<keyword evidence="6" id="KW-0375">Hydrogen ion transport</keyword>
<dbReference type="InterPro" id="IPR038662">
    <property type="entry name" value="ATP_synth_F0_csu_sf"/>
</dbReference>
<dbReference type="GO" id="GO:0045259">
    <property type="term" value="C:proton-transporting ATP synthase complex"/>
    <property type="evidence" value="ECO:0007669"/>
    <property type="project" value="UniProtKB-KW"/>
</dbReference>
<dbReference type="InterPro" id="IPR002379">
    <property type="entry name" value="ATPase_proteolipid_c-like_dom"/>
</dbReference>
<proteinExistence type="inferred from homology"/>
<evidence type="ECO:0000259" key="12">
    <source>
        <dbReference type="Pfam" id="PF00137"/>
    </source>
</evidence>
<evidence type="ECO:0000256" key="2">
    <source>
        <dbReference type="ARBA" id="ARBA00006704"/>
    </source>
</evidence>
<evidence type="ECO:0000256" key="6">
    <source>
        <dbReference type="ARBA" id="ARBA00022781"/>
    </source>
</evidence>
<dbReference type="SUPFAM" id="SSF81333">
    <property type="entry name" value="F1F0 ATP synthase subunit C"/>
    <property type="match status" value="1"/>
</dbReference>
<evidence type="ECO:0000256" key="11">
    <source>
        <dbReference type="SAM" id="Phobius"/>
    </source>
</evidence>
<dbReference type="Gene3D" id="1.20.20.10">
    <property type="entry name" value="F1F0 ATP synthase subunit C"/>
    <property type="match status" value="1"/>
</dbReference>
<dbReference type="PROSITE" id="PS00605">
    <property type="entry name" value="ATPASE_C"/>
    <property type="match status" value="1"/>
</dbReference>
<evidence type="ECO:0000256" key="1">
    <source>
        <dbReference type="ARBA" id="ARBA00004141"/>
    </source>
</evidence>
<comment type="similarity">
    <text evidence="2">Belongs to the ATPase C chain family.</text>
</comment>
<keyword evidence="4" id="KW-0138">CF(0)</keyword>
<keyword evidence="9" id="KW-0446">Lipid-binding</keyword>
<evidence type="ECO:0000256" key="3">
    <source>
        <dbReference type="ARBA" id="ARBA00022448"/>
    </source>
</evidence>
<dbReference type="InterPro" id="IPR020537">
    <property type="entry name" value="ATP_synth_F0_csu_DDCD_BS"/>
</dbReference>
<dbReference type="GO" id="GO:0015986">
    <property type="term" value="P:proton motive force-driven ATP synthesis"/>
    <property type="evidence" value="ECO:0007669"/>
    <property type="project" value="InterPro"/>
</dbReference>
<keyword evidence="8" id="KW-0406">Ion transport</keyword>
<feature type="domain" description="V-ATPase proteolipid subunit C-like" evidence="12">
    <location>
        <begin position="25"/>
        <end position="77"/>
    </location>
</feature>
<feature type="transmembrane region" description="Helical" evidence="11">
    <location>
        <begin position="24"/>
        <end position="41"/>
    </location>
</feature>
<dbReference type="GO" id="GO:0033177">
    <property type="term" value="C:proton-transporting two-sector ATPase complex, proton-transporting domain"/>
    <property type="evidence" value="ECO:0007669"/>
    <property type="project" value="InterPro"/>
</dbReference>
<dbReference type="PRINTS" id="PR00124">
    <property type="entry name" value="ATPASEC"/>
</dbReference>
<keyword evidence="10 11" id="KW-0472">Membrane</keyword>
<reference evidence="13" key="1">
    <citation type="submission" date="2018-05" db="EMBL/GenBank/DDBJ databases">
        <authorList>
            <person name="Lanie J.A."/>
            <person name="Ng W.-L."/>
            <person name="Kazmierczak K.M."/>
            <person name="Andrzejewski T.M."/>
            <person name="Davidsen T.M."/>
            <person name="Wayne K.J."/>
            <person name="Tettelin H."/>
            <person name="Glass J.I."/>
            <person name="Rusch D."/>
            <person name="Podicherti R."/>
            <person name="Tsui H.-C.T."/>
            <person name="Winkler M.E."/>
        </authorList>
    </citation>
    <scope>NUCLEOTIDE SEQUENCE</scope>
</reference>